<proteinExistence type="predicted"/>
<feature type="compositionally biased region" description="Polar residues" evidence="1">
    <location>
        <begin position="315"/>
        <end position="326"/>
    </location>
</feature>
<accession>A0A7I4Z624</accession>
<keyword evidence="2" id="KW-1185">Reference proteome</keyword>
<sequence length="376" mass="42252">MGRDDRAASSTKSKQKIVRSASIYFMEWTSTALAHYTGTLNALYSKPLIEHCTKTKVADDQSSGKTSKSAEMEKLADGTNMTAKDDHDQLVARLREAASRVTQWGSQGEQVMNVKNKEVTLAEMAAMYRLKTLISISANLVELITRVKTWSKENSKLIEKCRTRNVLPMTMNMFEATCAIGEIFKLKSIDRSGTREDFQQFLREQSQNEYTSEANTSLVIANPRDYIPPLECRINHYRTCVNLIGSSLITIIQTYMNSIPLEQIDIKTREVKEVLERLPSMYMRIQANLSFSDYTTKLIKEYPPNKLQFPLAPQGTATETSKQRSGGTVEKQKPSQGTASENQRQKTGNSEEKVEESGKSPNEGKGKTRQTGSAEN</sequence>
<dbReference type="WBParaSite" id="HCON_00193930-00001">
    <property type="protein sequence ID" value="HCON_00193930-00001"/>
    <property type="gene ID" value="HCON_00193930"/>
</dbReference>
<evidence type="ECO:0000313" key="3">
    <source>
        <dbReference type="WBParaSite" id="HCON_00193930-00001"/>
    </source>
</evidence>
<dbReference type="OrthoDB" id="5805078at2759"/>
<protein>
    <submittedName>
        <fullName evidence="3">Conserved oligomeric Golgi complex subunit 3</fullName>
    </submittedName>
</protein>
<feature type="compositionally biased region" description="Basic and acidic residues" evidence="1">
    <location>
        <begin position="349"/>
        <end position="366"/>
    </location>
</feature>
<feature type="region of interest" description="Disordered" evidence="1">
    <location>
        <begin position="308"/>
        <end position="376"/>
    </location>
</feature>
<dbReference type="Proteomes" id="UP000025227">
    <property type="component" value="Unplaced"/>
</dbReference>
<reference evidence="3" key="1">
    <citation type="submission" date="2020-12" db="UniProtKB">
        <authorList>
            <consortium name="WormBaseParasite"/>
        </authorList>
    </citation>
    <scope>IDENTIFICATION</scope>
    <source>
        <strain evidence="3">MHco3</strain>
    </source>
</reference>
<name>A0A7I4Z624_HAECO</name>
<dbReference type="AlphaFoldDB" id="A0A7I4Z624"/>
<evidence type="ECO:0000313" key="2">
    <source>
        <dbReference type="Proteomes" id="UP000025227"/>
    </source>
</evidence>
<evidence type="ECO:0000256" key="1">
    <source>
        <dbReference type="SAM" id="MobiDB-lite"/>
    </source>
</evidence>
<feature type="compositionally biased region" description="Polar residues" evidence="1">
    <location>
        <begin position="334"/>
        <end position="348"/>
    </location>
</feature>
<dbReference type="OMA" id="ESVCAIG"/>
<organism evidence="2 3">
    <name type="scientific">Haemonchus contortus</name>
    <name type="common">Barber pole worm</name>
    <dbReference type="NCBI Taxonomy" id="6289"/>
    <lineage>
        <taxon>Eukaryota</taxon>
        <taxon>Metazoa</taxon>
        <taxon>Ecdysozoa</taxon>
        <taxon>Nematoda</taxon>
        <taxon>Chromadorea</taxon>
        <taxon>Rhabditida</taxon>
        <taxon>Rhabditina</taxon>
        <taxon>Rhabditomorpha</taxon>
        <taxon>Strongyloidea</taxon>
        <taxon>Trichostrongylidae</taxon>
        <taxon>Haemonchus</taxon>
    </lineage>
</organism>